<dbReference type="OrthoDB" id="1922977at2759"/>
<feature type="compositionally biased region" description="Polar residues" evidence="1">
    <location>
        <begin position="103"/>
        <end position="112"/>
    </location>
</feature>
<feature type="region of interest" description="Disordered" evidence="1">
    <location>
        <begin position="46"/>
        <end position="176"/>
    </location>
</feature>
<dbReference type="InterPro" id="IPR039278">
    <property type="entry name" value="Red1"/>
</dbReference>
<dbReference type="GO" id="GO:0005634">
    <property type="term" value="C:nucleus"/>
    <property type="evidence" value="ECO:0007669"/>
    <property type="project" value="TreeGrafter"/>
</dbReference>
<feature type="region of interest" description="Disordered" evidence="1">
    <location>
        <begin position="1"/>
        <end position="31"/>
    </location>
</feature>
<dbReference type="PANTHER" id="PTHR21563:SF3">
    <property type="entry name" value="ZINC FINGER C3H1 DOMAIN-CONTAINING PROTEIN"/>
    <property type="match status" value="1"/>
</dbReference>
<feature type="region of interest" description="Disordered" evidence="1">
    <location>
        <begin position="331"/>
        <end position="393"/>
    </location>
</feature>
<evidence type="ECO:0000256" key="1">
    <source>
        <dbReference type="SAM" id="MobiDB-lite"/>
    </source>
</evidence>
<dbReference type="PANTHER" id="PTHR21563">
    <property type="entry name" value="ZINC FINGER C3H1 DOMAIN-CONTAINING PROTEIN"/>
    <property type="match status" value="1"/>
</dbReference>
<feature type="compositionally biased region" description="Basic and acidic residues" evidence="1">
    <location>
        <begin position="356"/>
        <end position="393"/>
    </location>
</feature>
<feature type="compositionally biased region" description="Basic and acidic residues" evidence="1">
    <location>
        <begin position="50"/>
        <end position="99"/>
    </location>
</feature>
<reference evidence="3" key="1">
    <citation type="journal article" date="2017" name="Nat. Commun.">
        <title>The North American bullfrog draft genome provides insight into hormonal regulation of long noncoding RNA.</title>
        <authorList>
            <person name="Hammond S.A."/>
            <person name="Warren R.L."/>
            <person name="Vandervalk B.P."/>
            <person name="Kucuk E."/>
            <person name="Khan H."/>
            <person name="Gibb E.A."/>
            <person name="Pandoh P."/>
            <person name="Kirk H."/>
            <person name="Zhao Y."/>
            <person name="Jones M."/>
            <person name="Mungall A.J."/>
            <person name="Coope R."/>
            <person name="Pleasance S."/>
            <person name="Moore R.A."/>
            <person name="Holt R.A."/>
            <person name="Round J.M."/>
            <person name="Ohora S."/>
            <person name="Walle B.V."/>
            <person name="Veldhoen N."/>
            <person name="Helbing C.C."/>
            <person name="Birol I."/>
        </authorList>
    </citation>
    <scope>NUCLEOTIDE SEQUENCE [LARGE SCALE GENOMIC DNA]</scope>
</reference>
<feature type="non-terminal residue" evidence="2">
    <location>
        <position position="1"/>
    </location>
</feature>
<feature type="compositionally biased region" description="Basic and acidic residues" evidence="1">
    <location>
        <begin position="138"/>
        <end position="171"/>
    </location>
</feature>
<feature type="region of interest" description="Disordered" evidence="1">
    <location>
        <begin position="405"/>
        <end position="453"/>
    </location>
</feature>
<feature type="region of interest" description="Disordered" evidence="1">
    <location>
        <begin position="218"/>
        <end position="281"/>
    </location>
</feature>
<accession>A0A2G9SG80</accession>
<feature type="compositionally biased region" description="Pro residues" evidence="1">
    <location>
        <begin position="220"/>
        <end position="237"/>
    </location>
</feature>
<feature type="compositionally biased region" description="Polar residues" evidence="1">
    <location>
        <begin position="416"/>
        <end position="425"/>
    </location>
</feature>
<dbReference type="Proteomes" id="UP000228934">
    <property type="component" value="Unassembled WGS sequence"/>
</dbReference>
<gene>
    <name evidence="2" type="ORF">AB205_0014840</name>
</gene>
<name>A0A2G9SG80_AQUCT</name>
<organism evidence="2 3">
    <name type="scientific">Aquarana catesbeiana</name>
    <name type="common">American bullfrog</name>
    <name type="synonym">Rana catesbeiana</name>
    <dbReference type="NCBI Taxonomy" id="8400"/>
    <lineage>
        <taxon>Eukaryota</taxon>
        <taxon>Metazoa</taxon>
        <taxon>Chordata</taxon>
        <taxon>Craniata</taxon>
        <taxon>Vertebrata</taxon>
        <taxon>Euteleostomi</taxon>
        <taxon>Amphibia</taxon>
        <taxon>Batrachia</taxon>
        <taxon>Anura</taxon>
        <taxon>Neobatrachia</taxon>
        <taxon>Ranoidea</taxon>
        <taxon>Ranidae</taxon>
        <taxon>Aquarana</taxon>
    </lineage>
</organism>
<evidence type="ECO:0000313" key="2">
    <source>
        <dbReference type="EMBL" id="PIO38513.1"/>
    </source>
</evidence>
<dbReference type="GO" id="GO:0000178">
    <property type="term" value="C:exosome (RNase complex)"/>
    <property type="evidence" value="ECO:0007669"/>
    <property type="project" value="TreeGrafter"/>
</dbReference>
<dbReference type="EMBL" id="KV924546">
    <property type="protein sequence ID" value="PIO38513.1"/>
    <property type="molecule type" value="Genomic_DNA"/>
</dbReference>
<feature type="compositionally biased region" description="Basic and acidic residues" evidence="1">
    <location>
        <begin position="431"/>
        <end position="453"/>
    </location>
</feature>
<feature type="compositionally biased region" description="Basic and acidic residues" evidence="1">
    <location>
        <begin position="17"/>
        <end position="31"/>
    </location>
</feature>
<keyword evidence="3" id="KW-1185">Reference proteome</keyword>
<sequence>SELDEIDQAVTPESNTTDDKNENPVREEEELSELHLRLLALQSASKKWHQKEQMVMKEGKEKLSKGKVDPQKEKVQTEPQKEKVKTEPQKEKTKAEPQIEKGGSNSITSRKVSSAAYAAKQALRRQQTKAWKKLQQQKAEEKRREEEDKKKQEEEEKRKREEEIRKIRDLSNQEEQYNRFMKLVGDKSKRSKGHRQQDYTILLVALWDIYPLRSASEISVPPPPLPPEEPEQPPKPPFADEEEEEEMLLREELLKSLANKRTVRPEKPSNNPPPSPSIVNNIMPVPRITLTAASVNSATHRKNNTQIARVLRPIRRVIKLPKHKSVVVTLNASDSDESDPEPPSPGLGVFGGLESMIKEARRTAEASKPKATSKSEKENDPLRTPETLPDDKKIEYRLLREEISSREKQKLLKVDQTVTSLSPANSDIEVDGNRKPVKDPKVAEAESKHTKQK</sequence>
<feature type="compositionally biased region" description="Basic residues" evidence="1">
    <location>
        <begin position="122"/>
        <end position="132"/>
    </location>
</feature>
<protein>
    <submittedName>
        <fullName evidence="2">Uncharacterized protein</fullName>
    </submittedName>
</protein>
<dbReference type="AlphaFoldDB" id="A0A2G9SG80"/>
<proteinExistence type="predicted"/>
<evidence type="ECO:0000313" key="3">
    <source>
        <dbReference type="Proteomes" id="UP000228934"/>
    </source>
</evidence>